<name>A0A7C8GQP0_9BACI</name>
<dbReference type="PROSITE" id="PS51257">
    <property type="entry name" value="PROKAR_LIPOPROTEIN"/>
    <property type="match status" value="1"/>
</dbReference>
<evidence type="ECO:0000313" key="2">
    <source>
        <dbReference type="EMBL" id="KAB8126379.1"/>
    </source>
</evidence>
<protein>
    <submittedName>
        <fullName evidence="2">Extracellular solute-binding protein</fullName>
    </submittedName>
</protein>
<dbReference type="SUPFAM" id="SSF53850">
    <property type="entry name" value="Periplasmic binding protein-like II"/>
    <property type="match status" value="1"/>
</dbReference>
<dbReference type="EMBL" id="WEID01000109">
    <property type="protein sequence ID" value="KAB8126379.1"/>
    <property type="molecule type" value="Genomic_DNA"/>
</dbReference>
<sequence>MKKGFSTLIVVVFAALLLTACSNSGTTGNDVEIPEGATEVVMWNLFSGGDAGYMDEIVTAFNESQDKYFVNNVQQEYEEYYTKLLTSVGSGKGPDLAIAHSHVLPELVSQGLVTNINDYAADVGLVWDEFNQNVLDVTIYDGNNYAVPIDTHPEIMYINNDLVQEAGLLNDDGTPKFEETPEGFVSFLTSLKEALPEDKIAFAFPSAGEDPYRIWWALYNQLGGENIVSGDLENPTYALDHEKAITAANYIYDFYHTHEVTPINLADFYSDFQSGNAAVMSTGVWATGTWETTEGLNFTPMPFPNMFGQEAAWASSHTFVLPYYNEPDQDVQKGAVEFMKFATDNGTMWAKAGHIPAKDTVVESEEFKEMPYRSEYAEVADYVKYADRTVHARGIQDIVVRNLDLLWAGDAAAEEVFSTIEKEVTELIAE</sequence>
<dbReference type="PANTHER" id="PTHR43649:SF14">
    <property type="entry name" value="BLR3389 PROTEIN"/>
    <property type="match status" value="1"/>
</dbReference>
<dbReference type="AlphaFoldDB" id="A0A7C8GQP0"/>
<organism evidence="2 3">
    <name type="scientific">Gracilibacillus oryzae</name>
    <dbReference type="NCBI Taxonomy" id="1672701"/>
    <lineage>
        <taxon>Bacteria</taxon>
        <taxon>Bacillati</taxon>
        <taxon>Bacillota</taxon>
        <taxon>Bacilli</taxon>
        <taxon>Bacillales</taxon>
        <taxon>Bacillaceae</taxon>
        <taxon>Gracilibacillus</taxon>
    </lineage>
</organism>
<dbReference type="Pfam" id="PF13416">
    <property type="entry name" value="SBP_bac_8"/>
    <property type="match status" value="1"/>
</dbReference>
<feature type="chain" id="PRO_5039246846" evidence="1">
    <location>
        <begin position="25"/>
        <end position="430"/>
    </location>
</feature>
<accession>A0A7C8GQP0</accession>
<feature type="signal peptide" evidence="1">
    <location>
        <begin position="1"/>
        <end position="24"/>
    </location>
</feature>
<evidence type="ECO:0000313" key="3">
    <source>
        <dbReference type="Proteomes" id="UP000480246"/>
    </source>
</evidence>
<proteinExistence type="predicted"/>
<keyword evidence="1" id="KW-0732">Signal</keyword>
<dbReference type="RefSeq" id="WP_153406674.1">
    <property type="nucleotide sequence ID" value="NZ_ML762450.1"/>
</dbReference>
<dbReference type="OrthoDB" id="9768630at2"/>
<dbReference type="Gene3D" id="3.40.190.10">
    <property type="entry name" value="Periplasmic binding protein-like II"/>
    <property type="match status" value="1"/>
</dbReference>
<keyword evidence="3" id="KW-1185">Reference proteome</keyword>
<gene>
    <name evidence="2" type="ORF">F9U64_20170</name>
</gene>
<dbReference type="InterPro" id="IPR006059">
    <property type="entry name" value="SBP"/>
</dbReference>
<dbReference type="PANTHER" id="PTHR43649">
    <property type="entry name" value="ARABINOSE-BINDING PROTEIN-RELATED"/>
    <property type="match status" value="1"/>
</dbReference>
<dbReference type="InterPro" id="IPR050490">
    <property type="entry name" value="Bact_solute-bd_prot1"/>
</dbReference>
<comment type="caution">
    <text evidence="2">The sequence shown here is derived from an EMBL/GenBank/DDBJ whole genome shotgun (WGS) entry which is preliminary data.</text>
</comment>
<dbReference type="Proteomes" id="UP000480246">
    <property type="component" value="Unassembled WGS sequence"/>
</dbReference>
<reference evidence="2 3" key="1">
    <citation type="submission" date="2019-10" db="EMBL/GenBank/DDBJ databases">
        <title>Gracilibacillus sp. nov. isolated from rice seeds.</title>
        <authorList>
            <person name="He S."/>
        </authorList>
    </citation>
    <scope>NUCLEOTIDE SEQUENCE [LARGE SCALE GENOMIC DNA]</scope>
    <source>
        <strain evidence="2 3">TD8</strain>
    </source>
</reference>
<evidence type="ECO:0000256" key="1">
    <source>
        <dbReference type="SAM" id="SignalP"/>
    </source>
</evidence>